<protein>
    <submittedName>
        <fullName evidence="1">Uncharacterized protein, isoform A</fullName>
    </submittedName>
</protein>
<gene>
    <name evidence="1" type="primary">Dana\GF26563</name>
    <name evidence="1" type="ORF">GF26563</name>
</gene>
<organism evidence="1 2">
    <name type="scientific">Drosophila ananassae</name>
    <name type="common">Fruit fly</name>
    <dbReference type="NCBI Taxonomy" id="7217"/>
    <lineage>
        <taxon>Eukaryota</taxon>
        <taxon>Metazoa</taxon>
        <taxon>Ecdysozoa</taxon>
        <taxon>Arthropoda</taxon>
        <taxon>Hexapoda</taxon>
        <taxon>Insecta</taxon>
        <taxon>Pterygota</taxon>
        <taxon>Neoptera</taxon>
        <taxon>Endopterygota</taxon>
        <taxon>Diptera</taxon>
        <taxon>Brachycera</taxon>
        <taxon>Muscomorpha</taxon>
        <taxon>Ephydroidea</taxon>
        <taxon>Drosophilidae</taxon>
        <taxon>Drosophila</taxon>
        <taxon>Sophophora</taxon>
    </lineage>
</organism>
<sequence length="101" mass="11484">MRLQMPRALSMSDMRVASHPGVSGFSNSSHAPPQLSSRLSIEGSLLLGKHLLSYRMWADLMELSPGPRNITFGCILAEHYTLRCLRRLQEKRYIAQKKNPF</sequence>
<dbReference type="InParanoid" id="A0A0P8YKL2"/>
<dbReference type="AlphaFoldDB" id="A0A0P8YKL2"/>
<keyword evidence="2" id="KW-1185">Reference proteome</keyword>
<reference evidence="1 2" key="1">
    <citation type="journal article" date="2007" name="Nature">
        <title>Evolution of genes and genomes on the Drosophila phylogeny.</title>
        <authorList>
            <consortium name="Drosophila 12 Genomes Consortium"/>
            <person name="Clark A.G."/>
            <person name="Eisen M.B."/>
            <person name="Smith D.R."/>
            <person name="Bergman C.M."/>
            <person name="Oliver B."/>
            <person name="Markow T.A."/>
            <person name="Kaufman T.C."/>
            <person name="Kellis M."/>
            <person name="Gelbart W."/>
            <person name="Iyer V.N."/>
            <person name="Pollard D.A."/>
            <person name="Sackton T.B."/>
            <person name="Larracuente A.M."/>
            <person name="Singh N.D."/>
            <person name="Abad J.P."/>
            <person name="Abt D.N."/>
            <person name="Adryan B."/>
            <person name="Aguade M."/>
            <person name="Akashi H."/>
            <person name="Anderson W.W."/>
            <person name="Aquadro C.F."/>
            <person name="Ardell D.H."/>
            <person name="Arguello R."/>
            <person name="Artieri C.G."/>
            <person name="Barbash D.A."/>
            <person name="Barker D."/>
            <person name="Barsanti P."/>
            <person name="Batterham P."/>
            <person name="Batzoglou S."/>
            <person name="Begun D."/>
            <person name="Bhutkar A."/>
            <person name="Blanco E."/>
            <person name="Bosak S.A."/>
            <person name="Bradley R.K."/>
            <person name="Brand A.D."/>
            <person name="Brent M.R."/>
            <person name="Brooks A.N."/>
            <person name="Brown R.H."/>
            <person name="Butlin R.K."/>
            <person name="Caggese C."/>
            <person name="Calvi B.R."/>
            <person name="Bernardo de Carvalho A."/>
            <person name="Caspi A."/>
            <person name="Castrezana S."/>
            <person name="Celniker S.E."/>
            <person name="Chang J.L."/>
            <person name="Chapple C."/>
            <person name="Chatterji S."/>
            <person name="Chinwalla A."/>
            <person name="Civetta A."/>
            <person name="Clifton S.W."/>
            <person name="Comeron J.M."/>
            <person name="Costello J.C."/>
            <person name="Coyne J.A."/>
            <person name="Daub J."/>
            <person name="David R.G."/>
            <person name="Delcher A.L."/>
            <person name="Delehaunty K."/>
            <person name="Do C.B."/>
            <person name="Ebling H."/>
            <person name="Edwards K."/>
            <person name="Eickbush T."/>
            <person name="Evans J.D."/>
            <person name="Filipski A."/>
            <person name="Findeiss S."/>
            <person name="Freyhult E."/>
            <person name="Fulton L."/>
            <person name="Fulton R."/>
            <person name="Garcia A.C."/>
            <person name="Gardiner A."/>
            <person name="Garfield D.A."/>
            <person name="Garvin B.E."/>
            <person name="Gibson G."/>
            <person name="Gilbert D."/>
            <person name="Gnerre S."/>
            <person name="Godfrey J."/>
            <person name="Good R."/>
            <person name="Gotea V."/>
            <person name="Gravely B."/>
            <person name="Greenberg A.J."/>
            <person name="Griffiths-Jones S."/>
            <person name="Gross S."/>
            <person name="Guigo R."/>
            <person name="Gustafson E.A."/>
            <person name="Haerty W."/>
            <person name="Hahn M.W."/>
            <person name="Halligan D.L."/>
            <person name="Halpern A.L."/>
            <person name="Halter G.M."/>
            <person name="Han M.V."/>
            <person name="Heger A."/>
            <person name="Hillier L."/>
            <person name="Hinrichs A.S."/>
            <person name="Holmes I."/>
            <person name="Hoskins R.A."/>
            <person name="Hubisz M.J."/>
            <person name="Hultmark D."/>
            <person name="Huntley M.A."/>
            <person name="Jaffe D.B."/>
            <person name="Jagadeeshan S."/>
            <person name="Jeck W.R."/>
            <person name="Johnson J."/>
            <person name="Jones C.D."/>
            <person name="Jordan W.C."/>
            <person name="Karpen G.H."/>
            <person name="Kataoka E."/>
            <person name="Keightley P.D."/>
            <person name="Kheradpour P."/>
            <person name="Kirkness E.F."/>
            <person name="Koerich L.B."/>
            <person name="Kristiansen K."/>
            <person name="Kudrna D."/>
            <person name="Kulathinal R.J."/>
            <person name="Kumar S."/>
            <person name="Kwok R."/>
            <person name="Lander E."/>
            <person name="Langley C.H."/>
            <person name="Lapoint R."/>
            <person name="Lazzaro B.P."/>
            <person name="Lee S.J."/>
            <person name="Levesque L."/>
            <person name="Li R."/>
            <person name="Lin C.F."/>
            <person name="Lin M.F."/>
            <person name="Lindblad-Toh K."/>
            <person name="Llopart A."/>
            <person name="Long M."/>
            <person name="Low L."/>
            <person name="Lozovsky E."/>
            <person name="Lu J."/>
            <person name="Luo M."/>
            <person name="Machado C.A."/>
            <person name="Makalowski W."/>
            <person name="Marzo M."/>
            <person name="Matsuda M."/>
            <person name="Matzkin L."/>
            <person name="McAllister B."/>
            <person name="McBride C.S."/>
            <person name="McKernan B."/>
            <person name="McKernan K."/>
            <person name="Mendez-Lago M."/>
            <person name="Minx P."/>
            <person name="Mollenhauer M.U."/>
            <person name="Montooth K."/>
            <person name="Mount S.M."/>
            <person name="Mu X."/>
            <person name="Myers E."/>
            <person name="Negre B."/>
            <person name="Newfeld S."/>
            <person name="Nielsen R."/>
            <person name="Noor M.A."/>
            <person name="O'Grady P."/>
            <person name="Pachter L."/>
            <person name="Papaceit M."/>
            <person name="Parisi M.J."/>
            <person name="Parisi M."/>
            <person name="Parts L."/>
            <person name="Pedersen J.S."/>
            <person name="Pesole G."/>
            <person name="Phillippy A.M."/>
            <person name="Ponting C.P."/>
            <person name="Pop M."/>
            <person name="Porcelli D."/>
            <person name="Powell J.R."/>
            <person name="Prohaska S."/>
            <person name="Pruitt K."/>
            <person name="Puig M."/>
            <person name="Quesneville H."/>
            <person name="Ram K.R."/>
            <person name="Rand D."/>
            <person name="Rasmussen M.D."/>
            <person name="Reed L.K."/>
            <person name="Reenan R."/>
            <person name="Reily A."/>
            <person name="Remington K.A."/>
            <person name="Rieger T.T."/>
            <person name="Ritchie M.G."/>
            <person name="Robin C."/>
            <person name="Rogers Y.H."/>
            <person name="Rohde C."/>
            <person name="Rozas J."/>
            <person name="Rubenfield M.J."/>
            <person name="Ruiz A."/>
            <person name="Russo S."/>
            <person name="Salzberg S.L."/>
            <person name="Sanchez-Gracia A."/>
            <person name="Saranga D.J."/>
            <person name="Sato H."/>
            <person name="Schaeffer S.W."/>
            <person name="Schatz M.C."/>
            <person name="Schlenke T."/>
            <person name="Schwartz R."/>
            <person name="Segarra C."/>
            <person name="Singh R.S."/>
            <person name="Sirot L."/>
            <person name="Sirota M."/>
            <person name="Sisneros N.B."/>
            <person name="Smith C.D."/>
            <person name="Smith T.F."/>
            <person name="Spieth J."/>
            <person name="Stage D.E."/>
            <person name="Stark A."/>
            <person name="Stephan W."/>
            <person name="Strausberg R.L."/>
            <person name="Strempel S."/>
            <person name="Sturgill D."/>
            <person name="Sutton G."/>
            <person name="Sutton G.G."/>
            <person name="Tao W."/>
            <person name="Teichmann S."/>
            <person name="Tobari Y.N."/>
            <person name="Tomimura Y."/>
            <person name="Tsolas J.M."/>
            <person name="Valente V.L."/>
            <person name="Venter E."/>
            <person name="Venter J.C."/>
            <person name="Vicario S."/>
            <person name="Vieira F.G."/>
            <person name="Vilella A.J."/>
            <person name="Villasante A."/>
            <person name="Walenz B."/>
            <person name="Wang J."/>
            <person name="Wasserman M."/>
            <person name="Watts T."/>
            <person name="Wilson D."/>
            <person name="Wilson R.K."/>
            <person name="Wing R.A."/>
            <person name="Wolfner M.F."/>
            <person name="Wong A."/>
            <person name="Wong G.K."/>
            <person name="Wu C.I."/>
            <person name="Wu G."/>
            <person name="Yamamoto D."/>
            <person name="Yang H.P."/>
            <person name="Yang S.P."/>
            <person name="Yorke J.A."/>
            <person name="Yoshida K."/>
            <person name="Zdobnov E."/>
            <person name="Zhang P."/>
            <person name="Zhang Y."/>
            <person name="Zimin A.V."/>
            <person name="Baldwin J."/>
            <person name="Abdouelleil A."/>
            <person name="Abdulkadir J."/>
            <person name="Abebe A."/>
            <person name="Abera B."/>
            <person name="Abreu J."/>
            <person name="Acer S.C."/>
            <person name="Aftuck L."/>
            <person name="Alexander A."/>
            <person name="An P."/>
            <person name="Anderson E."/>
            <person name="Anderson S."/>
            <person name="Arachi H."/>
            <person name="Azer M."/>
            <person name="Bachantsang P."/>
            <person name="Barry A."/>
            <person name="Bayul T."/>
            <person name="Berlin A."/>
            <person name="Bessette D."/>
            <person name="Bloom T."/>
            <person name="Blye J."/>
            <person name="Boguslavskiy L."/>
            <person name="Bonnet C."/>
            <person name="Boukhgalter B."/>
            <person name="Bourzgui I."/>
            <person name="Brown A."/>
            <person name="Cahill P."/>
            <person name="Channer S."/>
            <person name="Cheshatsang Y."/>
            <person name="Chuda L."/>
            <person name="Citroen M."/>
            <person name="Collymore A."/>
            <person name="Cooke P."/>
            <person name="Costello M."/>
            <person name="D'Aco K."/>
            <person name="Daza R."/>
            <person name="De Haan G."/>
            <person name="DeGray S."/>
            <person name="DeMaso C."/>
            <person name="Dhargay N."/>
            <person name="Dooley K."/>
            <person name="Dooley E."/>
            <person name="Doricent M."/>
            <person name="Dorje P."/>
            <person name="Dorjee K."/>
            <person name="Dupes A."/>
            <person name="Elong R."/>
            <person name="Falk J."/>
            <person name="Farina A."/>
            <person name="Faro S."/>
            <person name="Ferguson D."/>
            <person name="Fisher S."/>
            <person name="Foley C.D."/>
            <person name="Franke A."/>
            <person name="Friedrich D."/>
            <person name="Gadbois L."/>
            <person name="Gearin G."/>
            <person name="Gearin C.R."/>
            <person name="Giannoukos G."/>
            <person name="Goode T."/>
            <person name="Graham J."/>
            <person name="Grandbois E."/>
            <person name="Grewal S."/>
            <person name="Gyaltsen K."/>
            <person name="Hafez N."/>
            <person name="Hagos B."/>
            <person name="Hall J."/>
            <person name="Henson C."/>
            <person name="Hollinger A."/>
            <person name="Honan T."/>
            <person name="Huard M.D."/>
            <person name="Hughes L."/>
            <person name="Hurhula B."/>
            <person name="Husby M.E."/>
            <person name="Kamat A."/>
            <person name="Kanga B."/>
            <person name="Kashin S."/>
            <person name="Khazanovich D."/>
            <person name="Kisner P."/>
            <person name="Lance K."/>
            <person name="Lara M."/>
            <person name="Lee W."/>
            <person name="Lennon N."/>
            <person name="Letendre F."/>
            <person name="LeVine R."/>
            <person name="Lipovsky A."/>
            <person name="Liu X."/>
            <person name="Liu J."/>
            <person name="Liu S."/>
            <person name="Lokyitsang T."/>
            <person name="Lokyitsang Y."/>
            <person name="Lubonja R."/>
            <person name="Lui A."/>
            <person name="MacDonald P."/>
            <person name="Magnisalis V."/>
            <person name="Maru K."/>
            <person name="Matthews C."/>
            <person name="McCusker W."/>
            <person name="McDonough S."/>
            <person name="Mehta T."/>
            <person name="Meldrim J."/>
            <person name="Meneus L."/>
            <person name="Mihai O."/>
            <person name="Mihalev A."/>
            <person name="Mihova T."/>
            <person name="Mittelman R."/>
            <person name="Mlenga V."/>
            <person name="Montmayeur A."/>
            <person name="Mulrain L."/>
            <person name="Navidi A."/>
            <person name="Naylor J."/>
            <person name="Negash T."/>
            <person name="Nguyen T."/>
            <person name="Nguyen N."/>
            <person name="Nicol R."/>
            <person name="Norbu C."/>
            <person name="Norbu N."/>
            <person name="Novod N."/>
            <person name="O'Neill B."/>
            <person name="Osman S."/>
            <person name="Markiewicz E."/>
            <person name="Oyono O.L."/>
            <person name="Patti C."/>
            <person name="Phunkhang P."/>
            <person name="Pierre F."/>
            <person name="Priest M."/>
            <person name="Raghuraman S."/>
            <person name="Rege F."/>
            <person name="Reyes R."/>
            <person name="Rise C."/>
            <person name="Rogov P."/>
            <person name="Ross K."/>
            <person name="Ryan E."/>
            <person name="Settipalli S."/>
            <person name="Shea T."/>
            <person name="Sherpa N."/>
            <person name="Shi L."/>
            <person name="Shih D."/>
            <person name="Sparrow T."/>
            <person name="Spaulding J."/>
            <person name="Stalker J."/>
            <person name="Stange-Thomann N."/>
            <person name="Stavropoulos S."/>
            <person name="Stone C."/>
            <person name="Strader C."/>
            <person name="Tesfaye S."/>
            <person name="Thomson T."/>
            <person name="Thoulutsang Y."/>
            <person name="Thoulutsang D."/>
            <person name="Topham K."/>
            <person name="Topping I."/>
            <person name="Tsamla T."/>
            <person name="Vassiliev H."/>
            <person name="Vo A."/>
            <person name="Wangchuk T."/>
            <person name="Wangdi T."/>
            <person name="Weiand M."/>
            <person name="Wilkinson J."/>
            <person name="Wilson A."/>
            <person name="Yadav S."/>
            <person name="Young G."/>
            <person name="Yu Q."/>
            <person name="Zembek L."/>
            <person name="Zhong D."/>
            <person name="Zimmer A."/>
            <person name="Zwirko Z."/>
            <person name="Jaffe D.B."/>
            <person name="Alvarez P."/>
            <person name="Brockman W."/>
            <person name="Butler J."/>
            <person name="Chin C."/>
            <person name="Gnerre S."/>
            <person name="Grabherr M."/>
            <person name="Kleber M."/>
            <person name="Mauceli E."/>
            <person name="MacCallum I."/>
        </authorList>
    </citation>
    <scope>NUCLEOTIDE SEQUENCE [LARGE SCALE GENOMIC DNA]</scope>
    <source>
        <strain evidence="2">Tucson 14024-0371.13</strain>
    </source>
</reference>
<evidence type="ECO:0000313" key="2">
    <source>
        <dbReference type="Proteomes" id="UP000007801"/>
    </source>
</evidence>
<dbReference type="EMBL" id="CH902617">
    <property type="protein sequence ID" value="KPU79421.1"/>
    <property type="molecule type" value="Genomic_DNA"/>
</dbReference>
<name>A0A0P8YKL2_DROAN</name>
<accession>A0A0P8YKL2</accession>
<proteinExistence type="predicted"/>
<evidence type="ECO:0000313" key="1">
    <source>
        <dbReference type="EMBL" id="KPU79421.1"/>
    </source>
</evidence>
<dbReference type="Proteomes" id="UP000007801">
    <property type="component" value="Unassembled WGS sequence"/>
</dbReference>